<feature type="region of interest" description="Disordered" evidence="5">
    <location>
        <begin position="160"/>
        <end position="181"/>
    </location>
</feature>
<dbReference type="RefSeq" id="WP_167363587.1">
    <property type="nucleotide sequence ID" value="NZ_FMHY01000002.1"/>
</dbReference>
<evidence type="ECO:0000313" key="9">
    <source>
        <dbReference type="EMBL" id="SCL66563.1"/>
    </source>
</evidence>
<dbReference type="InterPro" id="IPR055354">
    <property type="entry name" value="DUF7507"/>
</dbReference>
<gene>
    <name evidence="9" type="ORF">GA0070604_5725</name>
</gene>
<sequence>MRTTSAPHGRMGAGALLGAIGLMAGALLLVGGSPALAADPTISINPGNVPTTAAGFSSHECDDNLGGGPFQNQDVWVFVLPGSHPPAEEFGSLHLTFSTPGGIRTANITGTPTSTSAIANNMGTSKAWIRLPAGWTLTAGSAAVTGDDDRHFELSHTCPASGEKPNPKLALTKTGTPTSDLDAGDRVTYTYTVKNESTGTSTPITRIAVTDDKVTGITCQAGSLAPGKSTTCTGTYTVTTGDVAEGEIVNTARATGRFGKETVTSNPARFTVHTESVRASLSIDEKARVEGESECRDKCADDGFAEKGDKIFYTFRVTNTGTVKLTHVKVDDPHAGQVVCDRTTLAPGAGTDCHAVKPYVVTEADVKRGKVVDTSRAIGEFDHRTVVSAPDTVTICIRGGKFDHRKHEGHEGGEGRLPTTGSNLAQTFGVAGSLLAAGSLLVGLSRLRRKARIRL</sequence>
<evidence type="ECO:0000256" key="4">
    <source>
        <dbReference type="ARBA" id="ARBA00023088"/>
    </source>
</evidence>
<keyword evidence="1" id="KW-0134">Cell wall</keyword>
<evidence type="ECO:0000256" key="5">
    <source>
        <dbReference type="SAM" id="MobiDB-lite"/>
    </source>
</evidence>
<feature type="domain" description="Gram-positive cocci surface proteins LPxTG" evidence="7">
    <location>
        <begin position="412"/>
        <end position="449"/>
    </location>
</feature>
<keyword evidence="6" id="KW-0472">Membrane</keyword>
<dbReference type="Pfam" id="PF24346">
    <property type="entry name" value="DUF7507"/>
    <property type="match status" value="2"/>
</dbReference>
<keyword evidence="6" id="KW-0812">Transmembrane</keyword>
<dbReference type="Proteomes" id="UP000199696">
    <property type="component" value="Unassembled WGS sequence"/>
</dbReference>
<keyword evidence="10" id="KW-1185">Reference proteome</keyword>
<organism evidence="9 10">
    <name type="scientific">Micromonospora eburnea</name>
    <dbReference type="NCBI Taxonomy" id="227316"/>
    <lineage>
        <taxon>Bacteria</taxon>
        <taxon>Bacillati</taxon>
        <taxon>Actinomycetota</taxon>
        <taxon>Actinomycetes</taxon>
        <taxon>Micromonosporales</taxon>
        <taxon>Micromonosporaceae</taxon>
        <taxon>Micromonospora</taxon>
    </lineage>
</organism>
<evidence type="ECO:0000256" key="6">
    <source>
        <dbReference type="SAM" id="Phobius"/>
    </source>
</evidence>
<dbReference type="PANTHER" id="PTHR34819:SF3">
    <property type="entry name" value="CELL SURFACE PROTEIN"/>
    <property type="match status" value="1"/>
</dbReference>
<dbReference type="GO" id="GO:0005975">
    <property type="term" value="P:carbohydrate metabolic process"/>
    <property type="evidence" value="ECO:0007669"/>
    <property type="project" value="UniProtKB-ARBA"/>
</dbReference>
<keyword evidence="4" id="KW-0572">Peptidoglycan-anchor</keyword>
<evidence type="ECO:0000256" key="2">
    <source>
        <dbReference type="ARBA" id="ARBA00022525"/>
    </source>
</evidence>
<feature type="domain" description="DUF7507" evidence="8">
    <location>
        <begin position="302"/>
        <end position="388"/>
    </location>
</feature>
<evidence type="ECO:0000256" key="3">
    <source>
        <dbReference type="ARBA" id="ARBA00022729"/>
    </source>
</evidence>
<keyword evidence="6" id="KW-1133">Transmembrane helix</keyword>
<dbReference type="InterPro" id="IPR047589">
    <property type="entry name" value="DUF11_rpt"/>
</dbReference>
<dbReference type="InterPro" id="IPR019931">
    <property type="entry name" value="LPXTG_anchor"/>
</dbReference>
<dbReference type="InterPro" id="IPR013783">
    <property type="entry name" value="Ig-like_fold"/>
</dbReference>
<name>A0A1C6VJR8_9ACTN</name>
<dbReference type="Gene3D" id="2.60.40.10">
    <property type="entry name" value="Immunoglobulins"/>
    <property type="match status" value="1"/>
</dbReference>
<keyword evidence="3" id="KW-0732">Signal</keyword>
<evidence type="ECO:0000259" key="8">
    <source>
        <dbReference type="Pfam" id="PF24346"/>
    </source>
</evidence>
<dbReference type="InterPro" id="IPR051172">
    <property type="entry name" value="Chlamydia_OmcB"/>
</dbReference>
<evidence type="ECO:0000259" key="7">
    <source>
        <dbReference type="Pfam" id="PF00746"/>
    </source>
</evidence>
<keyword evidence="2" id="KW-0964">Secreted</keyword>
<dbReference type="PANTHER" id="PTHR34819">
    <property type="entry name" value="LARGE CYSTEINE-RICH PERIPLASMIC PROTEIN OMCB"/>
    <property type="match status" value="1"/>
</dbReference>
<protein>
    <submittedName>
        <fullName evidence="9">Conserved repeat domain-containing protein</fullName>
    </submittedName>
</protein>
<evidence type="ECO:0000313" key="10">
    <source>
        <dbReference type="Proteomes" id="UP000199696"/>
    </source>
</evidence>
<dbReference type="STRING" id="227316.GA0070604_5725"/>
<evidence type="ECO:0000256" key="1">
    <source>
        <dbReference type="ARBA" id="ARBA00022512"/>
    </source>
</evidence>
<feature type="transmembrane region" description="Helical" evidence="6">
    <location>
        <begin position="424"/>
        <end position="444"/>
    </location>
</feature>
<reference evidence="10" key="1">
    <citation type="submission" date="2016-06" db="EMBL/GenBank/DDBJ databases">
        <authorList>
            <person name="Varghese N."/>
            <person name="Submissions Spin"/>
        </authorList>
    </citation>
    <scope>NUCLEOTIDE SEQUENCE [LARGE SCALE GENOMIC DNA]</scope>
    <source>
        <strain evidence="10">DSM 44814</strain>
    </source>
</reference>
<feature type="domain" description="DUF7507" evidence="8">
    <location>
        <begin position="166"/>
        <end position="263"/>
    </location>
</feature>
<proteinExistence type="predicted"/>
<accession>A0A1C6VJR8</accession>
<dbReference type="NCBIfam" id="TIGR01451">
    <property type="entry name" value="B_ant_repeat"/>
    <property type="match status" value="1"/>
</dbReference>
<dbReference type="EMBL" id="FMHY01000002">
    <property type="protein sequence ID" value="SCL66563.1"/>
    <property type="molecule type" value="Genomic_DNA"/>
</dbReference>
<dbReference type="Pfam" id="PF00746">
    <property type="entry name" value="Gram_pos_anchor"/>
    <property type="match status" value="1"/>
</dbReference>
<dbReference type="AlphaFoldDB" id="A0A1C6VJR8"/>